<keyword evidence="4" id="KW-0804">Transcription</keyword>
<evidence type="ECO:0000256" key="4">
    <source>
        <dbReference type="ARBA" id="ARBA00023163"/>
    </source>
</evidence>
<dbReference type="SUPFAM" id="SSF46785">
    <property type="entry name" value="Winged helix' DNA-binding domain"/>
    <property type="match status" value="1"/>
</dbReference>
<evidence type="ECO:0000259" key="5">
    <source>
        <dbReference type="PROSITE" id="PS50931"/>
    </source>
</evidence>
<keyword evidence="2" id="KW-0805">Transcription regulation</keyword>
<evidence type="ECO:0000256" key="2">
    <source>
        <dbReference type="ARBA" id="ARBA00023015"/>
    </source>
</evidence>
<dbReference type="InterPro" id="IPR036388">
    <property type="entry name" value="WH-like_DNA-bd_sf"/>
</dbReference>
<gene>
    <name evidence="6" type="ORF">GRF63_15520</name>
</gene>
<dbReference type="GO" id="GO:0003700">
    <property type="term" value="F:DNA-binding transcription factor activity"/>
    <property type="evidence" value="ECO:0007669"/>
    <property type="project" value="InterPro"/>
</dbReference>
<protein>
    <submittedName>
        <fullName evidence="6">LysR family transcriptional regulator</fullName>
    </submittedName>
</protein>
<comment type="caution">
    <text evidence="6">The sequence shown here is derived from an EMBL/GenBank/DDBJ whole genome shotgun (WGS) entry which is preliminary data.</text>
</comment>
<dbReference type="InterPro" id="IPR036390">
    <property type="entry name" value="WH_DNA-bd_sf"/>
</dbReference>
<dbReference type="Proteomes" id="UP000461409">
    <property type="component" value="Unassembled WGS sequence"/>
</dbReference>
<dbReference type="InterPro" id="IPR058163">
    <property type="entry name" value="LysR-type_TF_proteobact-type"/>
</dbReference>
<dbReference type="PANTHER" id="PTHR30537">
    <property type="entry name" value="HTH-TYPE TRANSCRIPTIONAL REGULATOR"/>
    <property type="match status" value="1"/>
</dbReference>
<comment type="similarity">
    <text evidence="1">Belongs to the LysR transcriptional regulatory family.</text>
</comment>
<reference evidence="6 7" key="1">
    <citation type="submission" date="2019-12" db="EMBL/GenBank/DDBJ databases">
        <authorList>
            <person name="Lee S.D."/>
        </authorList>
    </citation>
    <scope>NUCLEOTIDE SEQUENCE [LARGE SCALE GENOMIC DNA]</scope>
    <source>
        <strain evidence="6 7">GH3-10</strain>
    </source>
</reference>
<dbReference type="SUPFAM" id="SSF53850">
    <property type="entry name" value="Periplasmic binding protein-like II"/>
    <property type="match status" value="1"/>
</dbReference>
<sequence>MQHMDWNDLRAFIAVAQSGSLANAGRVMGTDPTTVGRRIKRLENDLGIIAFERTRNGQVITEAGEALLAKAESMAAAVRRIEETTDPSKGISGSLRISVSEGFGSQFLTRHLSQLSNAHPNLTIDLIANSGFLSPSRREADISVMLSRPRSGPVICQQLADYRLGLFASGDYLERYGTPTSATQLAQHHVLVGYVPDLIYAPELNYLDEIQPGLTASIRSPSIVAQQRLLSEGVGIGVLPCFMAETKPELVRIVPEQSIIRRFWIVTHRDTHNLAKVKLVRRWLVNCVRGSKDALMPDQ</sequence>
<evidence type="ECO:0000256" key="3">
    <source>
        <dbReference type="ARBA" id="ARBA00023125"/>
    </source>
</evidence>
<keyword evidence="7" id="KW-1185">Reference proteome</keyword>
<dbReference type="AlphaFoldDB" id="A0A844XID8"/>
<evidence type="ECO:0000313" key="6">
    <source>
        <dbReference type="EMBL" id="MWV29314.1"/>
    </source>
</evidence>
<name>A0A844XID8_9SPHN</name>
<dbReference type="InterPro" id="IPR005119">
    <property type="entry name" value="LysR_subst-bd"/>
</dbReference>
<dbReference type="InterPro" id="IPR000847">
    <property type="entry name" value="LysR_HTH_N"/>
</dbReference>
<proteinExistence type="inferred from homology"/>
<accession>A0A844XID8</accession>
<dbReference type="EMBL" id="WUBR01000004">
    <property type="protein sequence ID" value="MWV29314.1"/>
    <property type="molecule type" value="Genomic_DNA"/>
</dbReference>
<evidence type="ECO:0000313" key="7">
    <source>
        <dbReference type="Proteomes" id="UP000461409"/>
    </source>
</evidence>
<organism evidence="6 7">
    <name type="scientific">Aurantiacibacter rhizosphaerae</name>
    <dbReference type="NCBI Taxonomy" id="2691582"/>
    <lineage>
        <taxon>Bacteria</taxon>
        <taxon>Pseudomonadati</taxon>
        <taxon>Pseudomonadota</taxon>
        <taxon>Alphaproteobacteria</taxon>
        <taxon>Sphingomonadales</taxon>
        <taxon>Erythrobacteraceae</taxon>
        <taxon>Aurantiacibacter</taxon>
    </lineage>
</organism>
<dbReference type="Gene3D" id="3.40.190.290">
    <property type="match status" value="1"/>
</dbReference>
<reference evidence="6 7" key="2">
    <citation type="submission" date="2020-02" db="EMBL/GenBank/DDBJ databases">
        <title>Erythrobacter dongmakensis sp. nov., isolated from a tidal mudflat.</title>
        <authorList>
            <person name="Kim I.S."/>
        </authorList>
    </citation>
    <scope>NUCLEOTIDE SEQUENCE [LARGE SCALE GENOMIC DNA]</scope>
    <source>
        <strain evidence="6 7">GH3-10</strain>
    </source>
</reference>
<evidence type="ECO:0000256" key="1">
    <source>
        <dbReference type="ARBA" id="ARBA00009437"/>
    </source>
</evidence>
<dbReference type="GO" id="GO:0043565">
    <property type="term" value="F:sequence-specific DNA binding"/>
    <property type="evidence" value="ECO:0007669"/>
    <property type="project" value="TreeGrafter"/>
</dbReference>
<dbReference type="PROSITE" id="PS50931">
    <property type="entry name" value="HTH_LYSR"/>
    <property type="match status" value="1"/>
</dbReference>
<feature type="domain" description="HTH lysR-type" evidence="5">
    <location>
        <begin position="4"/>
        <end position="61"/>
    </location>
</feature>
<dbReference type="Pfam" id="PF00126">
    <property type="entry name" value="HTH_1"/>
    <property type="match status" value="1"/>
</dbReference>
<dbReference type="Pfam" id="PF03466">
    <property type="entry name" value="LysR_substrate"/>
    <property type="match status" value="1"/>
</dbReference>
<keyword evidence="3" id="KW-0238">DNA-binding</keyword>
<dbReference type="Gene3D" id="1.10.10.10">
    <property type="entry name" value="Winged helix-like DNA-binding domain superfamily/Winged helix DNA-binding domain"/>
    <property type="match status" value="1"/>
</dbReference>
<dbReference type="PANTHER" id="PTHR30537:SF3">
    <property type="entry name" value="TRANSCRIPTIONAL REGULATORY PROTEIN"/>
    <property type="match status" value="1"/>
</dbReference>
<dbReference type="GO" id="GO:0006351">
    <property type="term" value="P:DNA-templated transcription"/>
    <property type="evidence" value="ECO:0007669"/>
    <property type="project" value="TreeGrafter"/>
</dbReference>